<dbReference type="SUPFAM" id="SSF56112">
    <property type="entry name" value="Protein kinase-like (PK-like)"/>
    <property type="match status" value="1"/>
</dbReference>
<gene>
    <name evidence="3" type="ORF">C2G38_898336</name>
</gene>
<dbReference type="Gene3D" id="1.10.510.10">
    <property type="entry name" value="Transferase(Phosphotransferase) domain 1"/>
    <property type="match status" value="1"/>
</dbReference>
<dbReference type="InterPro" id="IPR017441">
    <property type="entry name" value="Protein_kinase_ATP_BS"/>
</dbReference>
<feature type="binding site" evidence="1">
    <location>
        <position position="55"/>
    </location>
    <ligand>
        <name>ATP</name>
        <dbReference type="ChEBI" id="CHEBI:30616"/>
    </ligand>
</feature>
<evidence type="ECO:0000313" key="3">
    <source>
        <dbReference type="EMBL" id="RIB23143.1"/>
    </source>
</evidence>
<sequence length="75" mass="8490">MANIPEELLEKAISDEHINCIDYNKFTDPIVIGIGGFGKVLKYEWRDSGLTVALKYLKVDTSIDESIIKDFINEV</sequence>
<dbReference type="GO" id="GO:0004672">
    <property type="term" value="F:protein kinase activity"/>
    <property type="evidence" value="ECO:0007669"/>
    <property type="project" value="InterPro"/>
</dbReference>
<accession>A0A397VT23</accession>
<keyword evidence="1" id="KW-0547">Nucleotide-binding</keyword>
<evidence type="ECO:0000259" key="2">
    <source>
        <dbReference type="PROSITE" id="PS50011"/>
    </source>
</evidence>
<keyword evidence="1" id="KW-0067">ATP-binding</keyword>
<dbReference type="PROSITE" id="PS00107">
    <property type="entry name" value="PROTEIN_KINASE_ATP"/>
    <property type="match status" value="1"/>
</dbReference>
<feature type="domain" description="Protein kinase" evidence="2">
    <location>
        <begin position="26"/>
        <end position="75"/>
    </location>
</feature>
<dbReference type="InterPro" id="IPR011009">
    <property type="entry name" value="Kinase-like_dom_sf"/>
</dbReference>
<comment type="caution">
    <text evidence="3">The sequence shown here is derived from an EMBL/GenBank/DDBJ whole genome shotgun (WGS) entry which is preliminary data.</text>
</comment>
<dbReference type="AlphaFoldDB" id="A0A397VT23"/>
<dbReference type="InterPro" id="IPR000719">
    <property type="entry name" value="Prot_kinase_dom"/>
</dbReference>
<organism evidence="3 4">
    <name type="scientific">Gigaspora rosea</name>
    <dbReference type="NCBI Taxonomy" id="44941"/>
    <lineage>
        <taxon>Eukaryota</taxon>
        <taxon>Fungi</taxon>
        <taxon>Fungi incertae sedis</taxon>
        <taxon>Mucoromycota</taxon>
        <taxon>Glomeromycotina</taxon>
        <taxon>Glomeromycetes</taxon>
        <taxon>Diversisporales</taxon>
        <taxon>Gigasporaceae</taxon>
        <taxon>Gigaspora</taxon>
    </lineage>
</organism>
<reference evidence="3 4" key="1">
    <citation type="submission" date="2018-06" db="EMBL/GenBank/DDBJ databases">
        <title>Comparative genomics reveals the genomic features of Rhizophagus irregularis, R. cerebriforme, R. diaphanum and Gigaspora rosea, and their symbiotic lifestyle signature.</title>
        <authorList>
            <person name="Morin E."/>
            <person name="San Clemente H."/>
            <person name="Chen E.C.H."/>
            <person name="De La Providencia I."/>
            <person name="Hainaut M."/>
            <person name="Kuo A."/>
            <person name="Kohler A."/>
            <person name="Murat C."/>
            <person name="Tang N."/>
            <person name="Roy S."/>
            <person name="Loubradou J."/>
            <person name="Henrissat B."/>
            <person name="Grigoriev I.V."/>
            <person name="Corradi N."/>
            <person name="Roux C."/>
            <person name="Martin F.M."/>
        </authorList>
    </citation>
    <scope>NUCLEOTIDE SEQUENCE [LARGE SCALE GENOMIC DNA]</scope>
    <source>
        <strain evidence="3 4">DAOM 194757</strain>
    </source>
</reference>
<dbReference type="GO" id="GO:0005524">
    <property type="term" value="F:ATP binding"/>
    <property type="evidence" value="ECO:0007669"/>
    <property type="project" value="UniProtKB-UniRule"/>
</dbReference>
<name>A0A397VT23_9GLOM</name>
<proteinExistence type="predicted"/>
<evidence type="ECO:0000256" key="1">
    <source>
        <dbReference type="PROSITE-ProRule" id="PRU10141"/>
    </source>
</evidence>
<evidence type="ECO:0000313" key="4">
    <source>
        <dbReference type="Proteomes" id="UP000266673"/>
    </source>
</evidence>
<dbReference type="EMBL" id="QKWP01000276">
    <property type="protein sequence ID" value="RIB23143.1"/>
    <property type="molecule type" value="Genomic_DNA"/>
</dbReference>
<dbReference type="PROSITE" id="PS50011">
    <property type="entry name" value="PROTEIN_KINASE_DOM"/>
    <property type="match status" value="1"/>
</dbReference>
<dbReference type="OrthoDB" id="2441994at2759"/>
<keyword evidence="4" id="KW-1185">Reference proteome</keyword>
<protein>
    <recommendedName>
        <fullName evidence="2">Protein kinase domain-containing protein</fullName>
    </recommendedName>
</protein>
<dbReference type="Proteomes" id="UP000266673">
    <property type="component" value="Unassembled WGS sequence"/>
</dbReference>